<dbReference type="Proteomes" id="UP001152798">
    <property type="component" value="Chromosome 4"/>
</dbReference>
<evidence type="ECO:0000313" key="1">
    <source>
        <dbReference type="EMBL" id="CAH1399808.1"/>
    </source>
</evidence>
<gene>
    <name evidence="1" type="ORF">NEZAVI_LOCUS9182</name>
</gene>
<reference evidence="1" key="1">
    <citation type="submission" date="2022-01" db="EMBL/GenBank/DDBJ databases">
        <authorList>
            <person name="King R."/>
        </authorList>
    </citation>
    <scope>NUCLEOTIDE SEQUENCE</scope>
</reference>
<sequence length="84" mass="9794">METEQCHLQLRMDWVPVEVTLIARVRRIMPVRDTFELIDLEIVVEINVTKLQKELSLRSSTQPSCVRRWGGGTVVERSEFKPLT</sequence>
<accession>A0A9P0HCJ8</accession>
<name>A0A9P0HCJ8_NEZVI</name>
<organism evidence="1 2">
    <name type="scientific">Nezara viridula</name>
    <name type="common">Southern green stink bug</name>
    <name type="synonym">Cimex viridulus</name>
    <dbReference type="NCBI Taxonomy" id="85310"/>
    <lineage>
        <taxon>Eukaryota</taxon>
        <taxon>Metazoa</taxon>
        <taxon>Ecdysozoa</taxon>
        <taxon>Arthropoda</taxon>
        <taxon>Hexapoda</taxon>
        <taxon>Insecta</taxon>
        <taxon>Pterygota</taxon>
        <taxon>Neoptera</taxon>
        <taxon>Paraneoptera</taxon>
        <taxon>Hemiptera</taxon>
        <taxon>Heteroptera</taxon>
        <taxon>Panheteroptera</taxon>
        <taxon>Pentatomomorpha</taxon>
        <taxon>Pentatomoidea</taxon>
        <taxon>Pentatomidae</taxon>
        <taxon>Pentatominae</taxon>
        <taxon>Nezara</taxon>
    </lineage>
</organism>
<keyword evidence="2" id="KW-1185">Reference proteome</keyword>
<protein>
    <submittedName>
        <fullName evidence="1">Uncharacterized protein</fullName>
    </submittedName>
</protein>
<evidence type="ECO:0000313" key="2">
    <source>
        <dbReference type="Proteomes" id="UP001152798"/>
    </source>
</evidence>
<dbReference type="EMBL" id="OV725080">
    <property type="protein sequence ID" value="CAH1399808.1"/>
    <property type="molecule type" value="Genomic_DNA"/>
</dbReference>
<dbReference type="AlphaFoldDB" id="A0A9P0HCJ8"/>
<proteinExistence type="predicted"/>